<sequence length="109" mass="11493">MTDHYMAYQQSQLKQAGVGSTTTAEDIDAHMADHRAQTEALGNWANPNNDPNDLVAGVLEGAVGAFRQMKTETGGQNLAAAQPYGPAIQATAANFDEAEDANSGMVQQI</sequence>
<keyword evidence="2" id="KW-1185">Reference proteome</keyword>
<reference evidence="1 2" key="1">
    <citation type="submission" date="2019-06" db="EMBL/GenBank/DDBJ databases">
        <title>Sequencing the genomes of 1000 actinobacteria strains.</title>
        <authorList>
            <person name="Klenk H.-P."/>
        </authorList>
    </citation>
    <scope>NUCLEOTIDE SEQUENCE [LARGE SCALE GENOMIC DNA]</scope>
    <source>
        <strain evidence="1 2">DSM 102200</strain>
    </source>
</reference>
<organism evidence="1 2">
    <name type="scientific">Actinoallomurus bryophytorum</name>
    <dbReference type="NCBI Taxonomy" id="1490222"/>
    <lineage>
        <taxon>Bacteria</taxon>
        <taxon>Bacillati</taxon>
        <taxon>Actinomycetota</taxon>
        <taxon>Actinomycetes</taxon>
        <taxon>Streptosporangiales</taxon>
        <taxon>Thermomonosporaceae</taxon>
        <taxon>Actinoallomurus</taxon>
    </lineage>
</organism>
<evidence type="ECO:0000313" key="1">
    <source>
        <dbReference type="EMBL" id="TQL99563.1"/>
    </source>
</evidence>
<name>A0A543CR25_9ACTN</name>
<accession>A0A543CR25</accession>
<dbReference type="AlphaFoldDB" id="A0A543CR25"/>
<dbReference type="Proteomes" id="UP000316096">
    <property type="component" value="Unassembled WGS sequence"/>
</dbReference>
<dbReference type="RefSeq" id="WP_141958447.1">
    <property type="nucleotide sequence ID" value="NZ_VFOZ01000001.1"/>
</dbReference>
<protein>
    <submittedName>
        <fullName evidence="1">Uncharacterized protein</fullName>
    </submittedName>
</protein>
<comment type="caution">
    <text evidence="1">The sequence shown here is derived from an EMBL/GenBank/DDBJ whole genome shotgun (WGS) entry which is preliminary data.</text>
</comment>
<proteinExistence type="predicted"/>
<gene>
    <name evidence="1" type="ORF">FB559_5255</name>
</gene>
<evidence type="ECO:0000313" key="2">
    <source>
        <dbReference type="Proteomes" id="UP000316096"/>
    </source>
</evidence>
<dbReference type="EMBL" id="VFOZ01000001">
    <property type="protein sequence ID" value="TQL99563.1"/>
    <property type="molecule type" value="Genomic_DNA"/>
</dbReference>